<feature type="transmembrane region" description="Helical" evidence="19">
    <location>
        <begin position="37"/>
        <end position="56"/>
    </location>
</feature>
<evidence type="ECO:0000256" key="7">
    <source>
        <dbReference type="ARBA" id="ARBA00022475"/>
    </source>
</evidence>
<feature type="transmembrane region" description="Helical" evidence="19">
    <location>
        <begin position="200"/>
        <end position="220"/>
    </location>
</feature>
<evidence type="ECO:0000313" key="20">
    <source>
        <dbReference type="EMBL" id="HIR13289.1"/>
    </source>
</evidence>
<protein>
    <recommendedName>
        <fullName evidence="6 19">Adenosylcobinamide-GDP ribazoletransferase</fullName>
        <ecNumber evidence="5 19">2.7.8.26</ecNumber>
    </recommendedName>
    <alternativeName>
        <fullName evidence="16 19">Cobalamin synthase</fullName>
    </alternativeName>
    <alternativeName>
        <fullName evidence="15 19">Cobalamin-5'-phosphate synthase</fullName>
    </alternativeName>
</protein>
<evidence type="ECO:0000256" key="12">
    <source>
        <dbReference type="ARBA" id="ARBA00022989"/>
    </source>
</evidence>
<evidence type="ECO:0000256" key="16">
    <source>
        <dbReference type="ARBA" id="ARBA00032853"/>
    </source>
</evidence>
<comment type="pathway">
    <text evidence="3 19">Cofactor biosynthesis; adenosylcobalamin biosynthesis; adenosylcobalamin from cob(II)yrinate a,c-diamide: step 7/7.</text>
</comment>
<evidence type="ECO:0000256" key="11">
    <source>
        <dbReference type="ARBA" id="ARBA00022842"/>
    </source>
</evidence>
<keyword evidence="11 19" id="KW-0460">Magnesium</keyword>
<gene>
    <name evidence="19" type="primary">cobS</name>
    <name evidence="20" type="ORF">IAB31_05120</name>
</gene>
<comment type="similarity">
    <text evidence="4 19">Belongs to the CobS family.</text>
</comment>
<dbReference type="Pfam" id="PF02654">
    <property type="entry name" value="CobS"/>
    <property type="match status" value="1"/>
</dbReference>
<evidence type="ECO:0000256" key="8">
    <source>
        <dbReference type="ARBA" id="ARBA00022573"/>
    </source>
</evidence>
<sequence length="257" mass="28973">MIKKLMNSFGIAFSMYSRIPMPACQWSQENMKYVMCFFPWIGPVIGLLCFGWSFLAQALGVNPPLRNAVLLLIPIALSGGIHLDGMLDTSDALSSWRPMEKRIEILKDSHAGAFAIMICACYFFLLYGVLDSVTMEMMSVYGAVFLVSRSFSAFSVVSFPKMKKEGTVADFSEKAKTRRIQLTSILYLLLAFLWMSRWNLWYGCWGMAGGILTFAYYYRMSVKNFGGINGDLAGWFLSVCELVMPLFMVIGDVILRI</sequence>
<feature type="transmembrane region" description="Helical" evidence="19">
    <location>
        <begin position="108"/>
        <end position="128"/>
    </location>
</feature>
<evidence type="ECO:0000256" key="3">
    <source>
        <dbReference type="ARBA" id="ARBA00004663"/>
    </source>
</evidence>
<keyword evidence="9 19" id="KW-0808">Transferase</keyword>
<accession>A0A9D1D8S8</accession>
<keyword evidence="8 19" id="KW-0169">Cobalamin biosynthesis</keyword>
<keyword evidence="12 19" id="KW-1133">Transmembrane helix</keyword>
<keyword evidence="13 19" id="KW-0472">Membrane</keyword>
<feature type="transmembrane region" description="Helical" evidence="19">
    <location>
        <begin position="179"/>
        <end position="194"/>
    </location>
</feature>
<comment type="catalytic activity">
    <reaction evidence="18 19">
        <text>alpha-ribazole 5'-phosphate + adenosylcob(III)inamide-GDP = adenosylcob(III)alamin 5'-phosphate + GMP + H(+)</text>
        <dbReference type="Rhea" id="RHEA:23560"/>
        <dbReference type="ChEBI" id="CHEBI:15378"/>
        <dbReference type="ChEBI" id="CHEBI:57918"/>
        <dbReference type="ChEBI" id="CHEBI:58115"/>
        <dbReference type="ChEBI" id="CHEBI:60487"/>
        <dbReference type="ChEBI" id="CHEBI:60493"/>
        <dbReference type="EC" id="2.7.8.26"/>
    </reaction>
</comment>
<dbReference type="EMBL" id="DVGK01000059">
    <property type="protein sequence ID" value="HIR13289.1"/>
    <property type="molecule type" value="Genomic_DNA"/>
</dbReference>
<evidence type="ECO:0000256" key="2">
    <source>
        <dbReference type="ARBA" id="ARBA00004651"/>
    </source>
</evidence>
<comment type="cofactor">
    <cofactor evidence="1 19">
        <name>Mg(2+)</name>
        <dbReference type="ChEBI" id="CHEBI:18420"/>
    </cofactor>
</comment>
<name>A0A9D1D8S8_9FIRM</name>
<evidence type="ECO:0000256" key="10">
    <source>
        <dbReference type="ARBA" id="ARBA00022692"/>
    </source>
</evidence>
<dbReference type="PANTHER" id="PTHR34148:SF1">
    <property type="entry name" value="ADENOSYLCOBINAMIDE-GDP RIBAZOLETRANSFERASE"/>
    <property type="match status" value="1"/>
</dbReference>
<feature type="transmembrane region" description="Helical" evidence="19">
    <location>
        <begin position="140"/>
        <end position="159"/>
    </location>
</feature>
<evidence type="ECO:0000256" key="15">
    <source>
        <dbReference type="ARBA" id="ARBA00032605"/>
    </source>
</evidence>
<evidence type="ECO:0000256" key="18">
    <source>
        <dbReference type="ARBA" id="ARBA00049504"/>
    </source>
</evidence>
<reference evidence="20" key="1">
    <citation type="submission" date="2020-10" db="EMBL/GenBank/DDBJ databases">
        <authorList>
            <person name="Gilroy R."/>
        </authorList>
    </citation>
    <scope>NUCLEOTIDE SEQUENCE</scope>
    <source>
        <strain evidence="20">ChiSjej4B22-8148</strain>
    </source>
</reference>
<keyword evidence="10 19" id="KW-0812">Transmembrane</keyword>
<dbReference type="GO" id="GO:0009236">
    <property type="term" value="P:cobalamin biosynthetic process"/>
    <property type="evidence" value="ECO:0007669"/>
    <property type="project" value="UniProtKB-UniRule"/>
</dbReference>
<dbReference type="InterPro" id="IPR003805">
    <property type="entry name" value="CobS"/>
</dbReference>
<dbReference type="GO" id="GO:0005886">
    <property type="term" value="C:plasma membrane"/>
    <property type="evidence" value="ECO:0007669"/>
    <property type="project" value="UniProtKB-SubCell"/>
</dbReference>
<comment type="caution">
    <text evidence="20">The sequence shown here is derived from an EMBL/GenBank/DDBJ whole genome shotgun (WGS) entry which is preliminary data.</text>
</comment>
<comment type="function">
    <text evidence="14 19">Joins adenosylcobinamide-GDP and alpha-ribazole to generate adenosylcobalamin (Ado-cobalamin). Also synthesizes adenosylcobalamin 5'-phosphate from adenosylcobinamide-GDP and alpha-ribazole 5'-phosphate.</text>
</comment>
<feature type="transmembrane region" description="Helical" evidence="19">
    <location>
        <begin position="232"/>
        <end position="255"/>
    </location>
</feature>
<dbReference type="HAMAP" id="MF_00719">
    <property type="entry name" value="CobS"/>
    <property type="match status" value="1"/>
</dbReference>
<dbReference type="GO" id="GO:0008818">
    <property type="term" value="F:cobalamin 5'-phosphate synthase activity"/>
    <property type="evidence" value="ECO:0007669"/>
    <property type="project" value="UniProtKB-UniRule"/>
</dbReference>
<evidence type="ECO:0000256" key="14">
    <source>
        <dbReference type="ARBA" id="ARBA00025228"/>
    </source>
</evidence>
<reference evidence="20" key="2">
    <citation type="journal article" date="2021" name="PeerJ">
        <title>Extensive microbial diversity within the chicken gut microbiome revealed by metagenomics and culture.</title>
        <authorList>
            <person name="Gilroy R."/>
            <person name="Ravi A."/>
            <person name="Getino M."/>
            <person name="Pursley I."/>
            <person name="Horton D.L."/>
            <person name="Alikhan N.F."/>
            <person name="Baker D."/>
            <person name="Gharbi K."/>
            <person name="Hall N."/>
            <person name="Watson M."/>
            <person name="Adriaenssens E.M."/>
            <person name="Foster-Nyarko E."/>
            <person name="Jarju S."/>
            <person name="Secka A."/>
            <person name="Antonio M."/>
            <person name="Oren A."/>
            <person name="Chaudhuri R.R."/>
            <person name="La Ragione R."/>
            <person name="Hildebrand F."/>
            <person name="Pallen M.J."/>
        </authorList>
    </citation>
    <scope>NUCLEOTIDE SEQUENCE</scope>
    <source>
        <strain evidence="20">ChiSjej4B22-8148</strain>
    </source>
</reference>
<evidence type="ECO:0000256" key="4">
    <source>
        <dbReference type="ARBA" id="ARBA00010561"/>
    </source>
</evidence>
<evidence type="ECO:0000313" key="21">
    <source>
        <dbReference type="Proteomes" id="UP000886757"/>
    </source>
</evidence>
<dbReference type="PANTHER" id="PTHR34148">
    <property type="entry name" value="ADENOSYLCOBINAMIDE-GDP RIBAZOLETRANSFERASE"/>
    <property type="match status" value="1"/>
</dbReference>
<evidence type="ECO:0000256" key="19">
    <source>
        <dbReference type="HAMAP-Rule" id="MF_00719"/>
    </source>
</evidence>
<dbReference type="AlphaFoldDB" id="A0A9D1D8S8"/>
<evidence type="ECO:0000256" key="9">
    <source>
        <dbReference type="ARBA" id="ARBA00022679"/>
    </source>
</evidence>
<keyword evidence="7 19" id="KW-1003">Cell membrane</keyword>
<comment type="catalytic activity">
    <reaction evidence="17 19">
        <text>alpha-ribazole + adenosylcob(III)inamide-GDP = adenosylcob(III)alamin + GMP + H(+)</text>
        <dbReference type="Rhea" id="RHEA:16049"/>
        <dbReference type="ChEBI" id="CHEBI:10329"/>
        <dbReference type="ChEBI" id="CHEBI:15378"/>
        <dbReference type="ChEBI" id="CHEBI:18408"/>
        <dbReference type="ChEBI" id="CHEBI:58115"/>
        <dbReference type="ChEBI" id="CHEBI:60487"/>
        <dbReference type="EC" id="2.7.8.26"/>
    </reaction>
</comment>
<comment type="subcellular location">
    <subcellularLocation>
        <location evidence="2 19">Cell membrane</location>
        <topology evidence="2 19">Multi-pass membrane protein</topology>
    </subcellularLocation>
</comment>
<evidence type="ECO:0000256" key="5">
    <source>
        <dbReference type="ARBA" id="ARBA00013200"/>
    </source>
</evidence>
<proteinExistence type="inferred from homology"/>
<evidence type="ECO:0000256" key="1">
    <source>
        <dbReference type="ARBA" id="ARBA00001946"/>
    </source>
</evidence>
<organism evidence="20 21">
    <name type="scientific">Candidatus Choladousia intestinavium</name>
    <dbReference type="NCBI Taxonomy" id="2840727"/>
    <lineage>
        <taxon>Bacteria</taxon>
        <taxon>Bacillati</taxon>
        <taxon>Bacillota</taxon>
        <taxon>Clostridia</taxon>
        <taxon>Lachnospirales</taxon>
        <taxon>Lachnospiraceae</taxon>
        <taxon>Lachnospiraceae incertae sedis</taxon>
        <taxon>Candidatus Choladousia</taxon>
    </lineage>
</organism>
<dbReference type="Proteomes" id="UP000886757">
    <property type="component" value="Unassembled WGS sequence"/>
</dbReference>
<evidence type="ECO:0000256" key="13">
    <source>
        <dbReference type="ARBA" id="ARBA00023136"/>
    </source>
</evidence>
<evidence type="ECO:0000256" key="6">
    <source>
        <dbReference type="ARBA" id="ARBA00015850"/>
    </source>
</evidence>
<evidence type="ECO:0000256" key="17">
    <source>
        <dbReference type="ARBA" id="ARBA00048623"/>
    </source>
</evidence>
<dbReference type="GO" id="GO:0051073">
    <property type="term" value="F:adenosylcobinamide-GDP ribazoletransferase activity"/>
    <property type="evidence" value="ECO:0007669"/>
    <property type="project" value="UniProtKB-UniRule"/>
</dbReference>
<dbReference type="EC" id="2.7.8.26" evidence="5 19"/>